<dbReference type="AlphaFoldDB" id="A0AAD8IKA2"/>
<feature type="compositionally biased region" description="Polar residues" evidence="7">
    <location>
        <begin position="528"/>
        <end position="544"/>
    </location>
</feature>
<dbReference type="InterPro" id="IPR032675">
    <property type="entry name" value="LRR_dom_sf"/>
</dbReference>
<dbReference type="Gene3D" id="1.10.10.10">
    <property type="entry name" value="Winged helix-like DNA-binding domain superfamily/Winged helix DNA-binding domain"/>
    <property type="match status" value="1"/>
</dbReference>
<protein>
    <recommendedName>
        <fullName evidence="12">Disease resistance RPP13-like protein 4</fullName>
    </recommendedName>
</protein>
<feature type="region of interest" description="Disordered" evidence="7">
    <location>
        <begin position="621"/>
        <end position="697"/>
    </location>
</feature>
<dbReference type="GO" id="GO:0098542">
    <property type="term" value="P:defense response to other organism"/>
    <property type="evidence" value="ECO:0007669"/>
    <property type="project" value="TreeGrafter"/>
</dbReference>
<dbReference type="InterPro" id="IPR055414">
    <property type="entry name" value="LRR_R13L4/SHOC2-like"/>
</dbReference>
<dbReference type="FunFam" id="1.10.10.10:FF:000322">
    <property type="entry name" value="Probable disease resistance protein At1g63360"/>
    <property type="match status" value="1"/>
</dbReference>
<name>A0AAD8IKA2_9APIA</name>
<feature type="compositionally biased region" description="Low complexity" evidence="7">
    <location>
        <begin position="678"/>
        <end position="689"/>
    </location>
</feature>
<evidence type="ECO:0000256" key="4">
    <source>
        <dbReference type="ARBA" id="ARBA00022741"/>
    </source>
</evidence>
<reference evidence="10" key="1">
    <citation type="submission" date="2023-02" db="EMBL/GenBank/DDBJ databases">
        <title>Genome of toxic invasive species Heracleum sosnowskyi carries increased number of genes despite the absence of recent whole-genome duplications.</title>
        <authorList>
            <person name="Schelkunov M."/>
            <person name="Shtratnikova V."/>
            <person name="Makarenko M."/>
            <person name="Klepikova A."/>
            <person name="Omelchenko D."/>
            <person name="Novikova G."/>
            <person name="Obukhova E."/>
            <person name="Bogdanov V."/>
            <person name="Penin A."/>
            <person name="Logacheva M."/>
        </authorList>
    </citation>
    <scope>NUCLEOTIDE SEQUENCE</scope>
    <source>
        <strain evidence="10">Hsosn_3</strain>
        <tissue evidence="10">Leaf</tissue>
    </source>
</reference>
<dbReference type="Pfam" id="PF23598">
    <property type="entry name" value="LRR_14"/>
    <property type="match status" value="1"/>
</dbReference>
<evidence type="ECO:0000256" key="5">
    <source>
        <dbReference type="ARBA" id="ARBA00022821"/>
    </source>
</evidence>
<dbReference type="EMBL" id="JAUIZM010000004">
    <property type="protein sequence ID" value="KAK1386723.1"/>
    <property type="molecule type" value="Genomic_DNA"/>
</dbReference>
<keyword evidence="2" id="KW-0433">Leucine-rich repeat</keyword>
<evidence type="ECO:0000259" key="8">
    <source>
        <dbReference type="Pfam" id="PF23559"/>
    </source>
</evidence>
<dbReference type="GO" id="GO:0005524">
    <property type="term" value="F:ATP binding"/>
    <property type="evidence" value="ECO:0007669"/>
    <property type="project" value="UniProtKB-KW"/>
</dbReference>
<accession>A0AAD8IKA2</accession>
<dbReference type="Proteomes" id="UP001237642">
    <property type="component" value="Unassembled WGS sequence"/>
</dbReference>
<dbReference type="InterPro" id="IPR044974">
    <property type="entry name" value="Disease_R_plants"/>
</dbReference>
<feature type="domain" description="Disease resistance protein winged helix" evidence="8">
    <location>
        <begin position="199"/>
        <end position="266"/>
    </location>
</feature>
<feature type="region of interest" description="Disordered" evidence="7">
    <location>
        <begin position="1"/>
        <end position="26"/>
    </location>
</feature>
<keyword evidence="3" id="KW-0677">Repeat</keyword>
<gene>
    <name evidence="10" type="ORF">POM88_014901</name>
</gene>
<feature type="compositionally biased region" description="Polar residues" evidence="7">
    <location>
        <begin position="560"/>
        <end position="569"/>
    </location>
</feature>
<keyword evidence="5" id="KW-0611">Plant defense</keyword>
<feature type="domain" description="Disease resistance R13L4/SHOC-2-like LRR" evidence="9">
    <location>
        <begin position="357"/>
        <end position="512"/>
    </location>
</feature>
<feature type="compositionally biased region" description="Polar residues" evidence="7">
    <location>
        <begin position="645"/>
        <end position="657"/>
    </location>
</feature>
<evidence type="ECO:0000256" key="2">
    <source>
        <dbReference type="ARBA" id="ARBA00022614"/>
    </source>
</evidence>
<comment type="caution">
    <text evidence="10">The sequence shown here is derived from an EMBL/GenBank/DDBJ whole genome shotgun (WGS) entry which is preliminary data.</text>
</comment>
<feature type="region of interest" description="Disordered" evidence="7">
    <location>
        <begin position="513"/>
        <end position="578"/>
    </location>
</feature>
<dbReference type="PANTHER" id="PTHR23155">
    <property type="entry name" value="DISEASE RESISTANCE PROTEIN RP"/>
    <property type="match status" value="1"/>
</dbReference>
<proteinExistence type="inferred from homology"/>
<evidence type="ECO:0000256" key="6">
    <source>
        <dbReference type="ARBA" id="ARBA00022840"/>
    </source>
</evidence>
<feature type="compositionally biased region" description="Basic and acidic residues" evidence="7">
    <location>
        <begin position="14"/>
        <end position="26"/>
    </location>
</feature>
<reference evidence="10" key="2">
    <citation type="submission" date="2023-05" db="EMBL/GenBank/DDBJ databases">
        <authorList>
            <person name="Schelkunov M.I."/>
        </authorList>
    </citation>
    <scope>NUCLEOTIDE SEQUENCE</scope>
    <source>
        <strain evidence="10">Hsosn_3</strain>
        <tissue evidence="10">Leaf</tissue>
    </source>
</reference>
<evidence type="ECO:0000259" key="9">
    <source>
        <dbReference type="Pfam" id="PF23598"/>
    </source>
</evidence>
<sequence>MAKQEIDGTINLESQKKPEKKYPDVPKNLDEAETQKIKDSSVSLYTLANRELEYINGTCKQLEFYDALVIKKLWLACEKLQVIRKAITDGSGSTPVPEHDDDTGDDIEKELRLFKKYIRKMKLPIPTKFNAKDLEKQLKDLDKSATKSAEQIAALVLLKQVPRLHRNPTFENSPAFKDFEGQYNELSTNLKLCLLCFSVFPARAIIKKRLIVYWWIAEGFIEQEGDKDLEQLGAEYFDKLIQKDFIKPYHNKRRLEVETCKMPPLIRSAVISIAARAKFFDFHATGKPTAECTSSFRSALLGDQRGLETHFKFEKFHAVFNVSENVLDIRPEWIQRMKNVVVLYLGRWQSIGNHHIEVDDEKFLESLSDMKHLKLLSLQGISRIVALPDQVTKLENLTILDLRACHNIERIPEDIGLLKSLTHLDLSECYLLERIPKGLSKLGNLLVLKGFAVVKPSKHSCSLEDLSKLLKLRKLSIFTGLKEFPGNSDLIAFQKFKALTKLKVVWGGGEKKENEELQNHTAEKNQETSRATLANGNDRGSTTEPLAVQALEVDTRKVPQDTTTSSSKGSALHDTAKLPKLRGLKQNFCFGGTTPLETDNKIAASDAMNSAEPVPQFVSEPAAEPKDVQGPKSGSEVAAEPKNVQGPTSGSEVTSAPKSERGLTVSDPAGEITKGPQSSMSKSNSSSKSPAHEGSSKLLKWKRWKRIWNKSTSENGNDDAGSHHLPLTLEKLELQCFPNNKAPGWLNPTKLEKLKKLYIRGGQLCELGGNTGGWNKPVDPWRVKILRLKYLTGLTMHWKEVDKLFPDLIFLEKVNCPMLTFFPCDEAGVWINKEKLPKQQPAGGSIYL</sequence>
<comment type="similarity">
    <text evidence="1">Belongs to the disease resistance NB-LRR family.</text>
</comment>
<evidence type="ECO:0008006" key="12">
    <source>
        <dbReference type="Google" id="ProtNLM"/>
    </source>
</evidence>
<evidence type="ECO:0000256" key="7">
    <source>
        <dbReference type="SAM" id="MobiDB-lite"/>
    </source>
</evidence>
<keyword evidence="6" id="KW-0067">ATP-binding</keyword>
<evidence type="ECO:0000256" key="1">
    <source>
        <dbReference type="ARBA" id="ARBA00008894"/>
    </source>
</evidence>
<dbReference type="SUPFAM" id="SSF52058">
    <property type="entry name" value="L domain-like"/>
    <property type="match status" value="1"/>
</dbReference>
<keyword evidence="4" id="KW-0547">Nucleotide-binding</keyword>
<organism evidence="10 11">
    <name type="scientific">Heracleum sosnowskyi</name>
    <dbReference type="NCBI Taxonomy" id="360622"/>
    <lineage>
        <taxon>Eukaryota</taxon>
        <taxon>Viridiplantae</taxon>
        <taxon>Streptophyta</taxon>
        <taxon>Embryophyta</taxon>
        <taxon>Tracheophyta</taxon>
        <taxon>Spermatophyta</taxon>
        <taxon>Magnoliopsida</taxon>
        <taxon>eudicotyledons</taxon>
        <taxon>Gunneridae</taxon>
        <taxon>Pentapetalae</taxon>
        <taxon>asterids</taxon>
        <taxon>campanulids</taxon>
        <taxon>Apiales</taxon>
        <taxon>Apiaceae</taxon>
        <taxon>Apioideae</taxon>
        <taxon>apioid superclade</taxon>
        <taxon>Tordylieae</taxon>
        <taxon>Tordyliinae</taxon>
        <taxon>Heracleum</taxon>
    </lineage>
</organism>
<evidence type="ECO:0000256" key="3">
    <source>
        <dbReference type="ARBA" id="ARBA00022737"/>
    </source>
</evidence>
<feature type="compositionally biased region" description="Basic and acidic residues" evidence="7">
    <location>
        <begin position="513"/>
        <end position="527"/>
    </location>
</feature>
<dbReference type="InterPro" id="IPR058922">
    <property type="entry name" value="WHD_DRP"/>
</dbReference>
<keyword evidence="11" id="KW-1185">Reference proteome</keyword>
<evidence type="ECO:0000313" key="11">
    <source>
        <dbReference type="Proteomes" id="UP001237642"/>
    </source>
</evidence>
<dbReference type="PANTHER" id="PTHR23155:SF1076">
    <property type="entry name" value="LEUCINE-RICH REPEAT (LRR) FAMILY PROTEIN-RELATED"/>
    <property type="match status" value="1"/>
</dbReference>
<evidence type="ECO:0000313" key="10">
    <source>
        <dbReference type="EMBL" id="KAK1386723.1"/>
    </source>
</evidence>
<dbReference type="InterPro" id="IPR036388">
    <property type="entry name" value="WH-like_DNA-bd_sf"/>
</dbReference>
<dbReference type="Pfam" id="PF23559">
    <property type="entry name" value="WHD_DRP"/>
    <property type="match status" value="1"/>
</dbReference>
<dbReference type="Gene3D" id="3.80.10.10">
    <property type="entry name" value="Ribonuclease Inhibitor"/>
    <property type="match status" value="1"/>
</dbReference>